<sequence>MKSVFITTVKCFILRIETGINSGLAKLYFYNNLPESPHQPTLLGQKGSRTPANTPMESAYWSERVPASVVLNSYWFMLLSIKAQPATSLQRLG</sequence>
<name>A0ABV0T386_9TELE</name>
<evidence type="ECO:0000313" key="1">
    <source>
        <dbReference type="EMBL" id="MEQ2227335.1"/>
    </source>
</evidence>
<reference evidence="1 2" key="1">
    <citation type="submission" date="2021-06" db="EMBL/GenBank/DDBJ databases">
        <authorList>
            <person name="Palmer J.M."/>
        </authorList>
    </citation>
    <scope>NUCLEOTIDE SEQUENCE [LARGE SCALE GENOMIC DNA]</scope>
    <source>
        <strain evidence="2">if_2019</strain>
        <tissue evidence="1">Muscle</tissue>
    </source>
</reference>
<proteinExistence type="predicted"/>
<protein>
    <submittedName>
        <fullName evidence="1">Uncharacterized protein</fullName>
    </submittedName>
</protein>
<evidence type="ECO:0000313" key="2">
    <source>
        <dbReference type="Proteomes" id="UP001482620"/>
    </source>
</evidence>
<dbReference type="EMBL" id="JAHRIQ010019166">
    <property type="protein sequence ID" value="MEQ2227335.1"/>
    <property type="molecule type" value="Genomic_DNA"/>
</dbReference>
<gene>
    <name evidence="1" type="ORF">ILYODFUR_036660</name>
</gene>
<comment type="caution">
    <text evidence="1">The sequence shown here is derived from an EMBL/GenBank/DDBJ whole genome shotgun (WGS) entry which is preliminary data.</text>
</comment>
<organism evidence="1 2">
    <name type="scientific">Ilyodon furcidens</name>
    <name type="common">goldbreast splitfin</name>
    <dbReference type="NCBI Taxonomy" id="33524"/>
    <lineage>
        <taxon>Eukaryota</taxon>
        <taxon>Metazoa</taxon>
        <taxon>Chordata</taxon>
        <taxon>Craniata</taxon>
        <taxon>Vertebrata</taxon>
        <taxon>Euteleostomi</taxon>
        <taxon>Actinopterygii</taxon>
        <taxon>Neopterygii</taxon>
        <taxon>Teleostei</taxon>
        <taxon>Neoteleostei</taxon>
        <taxon>Acanthomorphata</taxon>
        <taxon>Ovalentaria</taxon>
        <taxon>Atherinomorphae</taxon>
        <taxon>Cyprinodontiformes</taxon>
        <taxon>Goodeidae</taxon>
        <taxon>Ilyodon</taxon>
    </lineage>
</organism>
<dbReference type="Proteomes" id="UP001482620">
    <property type="component" value="Unassembled WGS sequence"/>
</dbReference>
<keyword evidence="2" id="KW-1185">Reference proteome</keyword>
<accession>A0ABV0T386</accession>